<dbReference type="EMBL" id="FOXK01000001">
    <property type="protein sequence ID" value="SFP12413.1"/>
    <property type="molecule type" value="Genomic_DNA"/>
</dbReference>
<dbReference type="SUPFAM" id="SSF47598">
    <property type="entry name" value="Ribbon-helix-helix"/>
    <property type="match status" value="1"/>
</dbReference>
<protein>
    <submittedName>
        <fullName evidence="1">Uncharacterized protein</fullName>
    </submittedName>
</protein>
<sequence>MLAPCVESAEWVNRKGEAGMPKLILEIEMDLYRMLQQAARTNQLSLEDECRRRLEGGVRRSRYMEALLAELRADEAQRRAERG</sequence>
<keyword evidence="2" id="KW-1185">Reference proteome</keyword>
<dbReference type="InterPro" id="IPR010985">
    <property type="entry name" value="Ribbon_hlx_hlx"/>
</dbReference>
<evidence type="ECO:0000313" key="2">
    <source>
        <dbReference type="Proteomes" id="UP000182025"/>
    </source>
</evidence>
<dbReference type="GO" id="GO:0006355">
    <property type="term" value="P:regulation of DNA-templated transcription"/>
    <property type="evidence" value="ECO:0007669"/>
    <property type="project" value="InterPro"/>
</dbReference>
<gene>
    <name evidence="1" type="ORF">SAMN05216177_101323</name>
</gene>
<dbReference type="Proteomes" id="UP000182025">
    <property type="component" value="Unassembled WGS sequence"/>
</dbReference>
<dbReference type="AlphaFoldDB" id="A0A1I5MS95"/>
<organism evidence="1 2">
    <name type="scientific">Ectopseudomonas toyotomiensis</name>
    <dbReference type="NCBI Taxonomy" id="554344"/>
    <lineage>
        <taxon>Bacteria</taxon>
        <taxon>Pseudomonadati</taxon>
        <taxon>Pseudomonadota</taxon>
        <taxon>Gammaproteobacteria</taxon>
        <taxon>Pseudomonadales</taxon>
        <taxon>Pseudomonadaceae</taxon>
        <taxon>Ectopseudomonas</taxon>
    </lineage>
</organism>
<proteinExistence type="predicted"/>
<accession>A0A1I5MS95</accession>
<name>A0A1I5MS95_9GAMM</name>
<evidence type="ECO:0000313" key="1">
    <source>
        <dbReference type="EMBL" id="SFP12413.1"/>
    </source>
</evidence>
<reference evidence="2" key="1">
    <citation type="submission" date="2016-10" db="EMBL/GenBank/DDBJ databases">
        <authorList>
            <person name="Varghese N."/>
            <person name="Submissions S."/>
        </authorList>
    </citation>
    <scope>NUCLEOTIDE SEQUENCE [LARGE SCALE GENOMIC DNA]</scope>
    <source>
        <strain evidence="2">JCM 15604</strain>
    </source>
</reference>